<feature type="domain" description="HD" evidence="8">
    <location>
        <begin position="34"/>
        <end position="146"/>
    </location>
</feature>
<proteinExistence type="predicted"/>
<reference evidence="9 10" key="1">
    <citation type="submission" date="2020-02" db="EMBL/GenBank/DDBJ databases">
        <authorList>
            <person name="Hogendoorn C."/>
        </authorList>
    </citation>
    <scope>NUCLEOTIDE SEQUENCE [LARGE SCALE GENOMIC DNA]</scope>
    <source>
        <strain evidence="9">METHB21</strain>
    </source>
</reference>
<dbReference type="GO" id="GO:0005737">
    <property type="term" value="C:cytoplasm"/>
    <property type="evidence" value="ECO:0007669"/>
    <property type="project" value="TreeGrafter"/>
</dbReference>
<dbReference type="EC" id="3.1.3.89" evidence="5"/>
<sequence length="201" mass="22939">MKDITITSSFYAYLSRLKWIKRWGLKRNAHEENVMEHSWEVSVIAHTLALIKNRYYEGKVDANAVAAAALYHDITEVITGDLPTPIKYHSQEINAAYKQIEKQAEKELLNLLPAELRRDFQMLIQRDLMPKEHVQIIKAADKISAYLKCQAELKAGNVEFEAAAEHLAVVISESELPEVIFFMRAFVPSCGLTLDGLMKTY</sequence>
<evidence type="ECO:0000256" key="2">
    <source>
        <dbReference type="ARBA" id="ARBA00001936"/>
    </source>
</evidence>
<evidence type="ECO:0000256" key="7">
    <source>
        <dbReference type="ARBA" id="ARBA00022801"/>
    </source>
</evidence>
<evidence type="ECO:0000256" key="1">
    <source>
        <dbReference type="ARBA" id="ARBA00001638"/>
    </source>
</evidence>
<comment type="subunit">
    <text evidence="4">Homodimer.</text>
</comment>
<keyword evidence="10" id="KW-1185">Reference proteome</keyword>
<dbReference type="RefSeq" id="WP_174625942.1">
    <property type="nucleotide sequence ID" value="NZ_CADCXN010000061.1"/>
</dbReference>
<comment type="cofactor">
    <cofactor evidence="2">
        <name>Mn(2+)</name>
        <dbReference type="ChEBI" id="CHEBI:29035"/>
    </cofactor>
</comment>
<dbReference type="SMART" id="SM00471">
    <property type="entry name" value="HDc"/>
    <property type="match status" value="1"/>
</dbReference>
<dbReference type="SUPFAM" id="SSF109604">
    <property type="entry name" value="HD-domain/PDEase-like"/>
    <property type="match status" value="1"/>
</dbReference>
<dbReference type="Pfam" id="PF12917">
    <property type="entry name" value="YfbR-like"/>
    <property type="match status" value="1"/>
</dbReference>
<dbReference type="InterPro" id="IPR006674">
    <property type="entry name" value="HD_domain"/>
</dbReference>
<dbReference type="EMBL" id="CADCXN010000061">
    <property type="protein sequence ID" value="CAA9891047.1"/>
    <property type="molecule type" value="Genomic_DNA"/>
</dbReference>
<gene>
    <name evidence="9" type="primary">yfbR</name>
    <name evidence="9" type="ORF">METHB2_320034</name>
</gene>
<comment type="catalytic activity">
    <reaction evidence="1">
        <text>a 2'-deoxyribonucleoside 5'-phosphate + H2O = a 2'-deoxyribonucleoside + phosphate</text>
        <dbReference type="Rhea" id="RHEA:36167"/>
        <dbReference type="ChEBI" id="CHEBI:15377"/>
        <dbReference type="ChEBI" id="CHEBI:18274"/>
        <dbReference type="ChEBI" id="CHEBI:43474"/>
        <dbReference type="ChEBI" id="CHEBI:65317"/>
        <dbReference type="EC" id="3.1.3.89"/>
    </reaction>
</comment>
<dbReference type="GO" id="GO:0002953">
    <property type="term" value="F:5'-deoxynucleotidase activity"/>
    <property type="evidence" value="ECO:0007669"/>
    <property type="project" value="UniProtKB-EC"/>
</dbReference>
<organism evidence="9 10">
    <name type="scientific">Candidatus Methylobacter favarea</name>
    <dbReference type="NCBI Taxonomy" id="2707345"/>
    <lineage>
        <taxon>Bacteria</taxon>
        <taxon>Pseudomonadati</taxon>
        <taxon>Pseudomonadota</taxon>
        <taxon>Gammaproteobacteria</taxon>
        <taxon>Methylococcales</taxon>
        <taxon>Methylococcaceae</taxon>
        <taxon>Methylobacter</taxon>
    </lineage>
</organism>
<evidence type="ECO:0000256" key="3">
    <source>
        <dbReference type="ARBA" id="ARBA00001941"/>
    </source>
</evidence>
<dbReference type="Proteomes" id="UP000494216">
    <property type="component" value="Unassembled WGS sequence"/>
</dbReference>
<keyword evidence="6" id="KW-0479">Metal-binding</keyword>
<comment type="caution">
    <text evidence="9">The sequence shown here is derived from an EMBL/GenBank/DDBJ whole genome shotgun (WGS) entry which is preliminary data.</text>
</comment>
<comment type="cofactor">
    <cofactor evidence="3">
        <name>Co(2+)</name>
        <dbReference type="ChEBI" id="CHEBI:48828"/>
    </cofactor>
</comment>
<dbReference type="InterPro" id="IPR003607">
    <property type="entry name" value="HD/PDEase_dom"/>
</dbReference>
<evidence type="ECO:0000259" key="8">
    <source>
        <dbReference type="PROSITE" id="PS51831"/>
    </source>
</evidence>
<accession>A0A8S0XGI3</accession>
<evidence type="ECO:0000313" key="10">
    <source>
        <dbReference type="Proteomes" id="UP000494216"/>
    </source>
</evidence>
<dbReference type="PANTHER" id="PTHR11845">
    <property type="entry name" value="5'-DEOXYNUCLEOTIDASE HDDC2"/>
    <property type="match status" value="1"/>
</dbReference>
<evidence type="ECO:0000313" key="9">
    <source>
        <dbReference type="EMBL" id="CAA9891047.1"/>
    </source>
</evidence>
<dbReference type="NCBIfam" id="NF003009">
    <property type="entry name" value="PRK03826.1"/>
    <property type="match status" value="1"/>
</dbReference>
<dbReference type="PANTHER" id="PTHR11845:SF13">
    <property type="entry name" value="5'-DEOXYNUCLEOTIDASE HDDC2"/>
    <property type="match status" value="1"/>
</dbReference>
<dbReference type="Gene3D" id="1.10.3210.10">
    <property type="entry name" value="Hypothetical protein af1432"/>
    <property type="match status" value="1"/>
</dbReference>
<dbReference type="GO" id="GO:0046872">
    <property type="term" value="F:metal ion binding"/>
    <property type="evidence" value="ECO:0007669"/>
    <property type="project" value="UniProtKB-KW"/>
</dbReference>
<protein>
    <recommendedName>
        <fullName evidence="5">5'-deoxynucleotidase</fullName>
        <ecNumber evidence="5">3.1.3.89</ecNumber>
    </recommendedName>
</protein>
<keyword evidence="7 9" id="KW-0378">Hydrolase</keyword>
<dbReference type="PROSITE" id="PS51831">
    <property type="entry name" value="HD"/>
    <property type="match status" value="1"/>
</dbReference>
<name>A0A8S0XGI3_9GAMM</name>
<dbReference type="AlphaFoldDB" id="A0A8S0XGI3"/>
<evidence type="ECO:0000256" key="5">
    <source>
        <dbReference type="ARBA" id="ARBA00012964"/>
    </source>
</evidence>
<dbReference type="InterPro" id="IPR039356">
    <property type="entry name" value="YfbR/HDDC2"/>
</dbReference>
<evidence type="ECO:0000256" key="4">
    <source>
        <dbReference type="ARBA" id="ARBA00011738"/>
    </source>
</evidence>
<evidence type="ECO:0000256" key="6">
    <source>
        <dbReference type="ARBA" id="ARBA00022723"/>
    </source>
</evidence>